<proteinExistence type="predicted"/>
<evidence type="ECO:0000313" key="2">
    <source>
        <dbReference type="EMBL" id="UTF52624.1"/>
    </source>
</evidence>
<dbReference type="EMBL" id="CP100355">
    <property type="protein sequence ID" value="UTF52624.1"/>
    <property type="molecule type" value="Genomic_DNA"/>
</dbReference>
<dbReference type="KEGG" id="sawl:NGM29_12620"/>
<dbReference type="RefSeq" id="WP_254156615.1">
    <property type="nucleotide sequence ID" value="NZ_CP100355.1"/>
</dbReference>
<feature type="domain" description="Halobacterial output" evidence="1">
    <location>
        <begin position="43"/>
        <end position="109"/>
    </location>
</feature>
<dbReference type="AlphaFoldDB" id="A0A9E7N8U0"/>
<reference evidence="2" key="1">
    <citation type="submission" date="2022-06" db="EMBL/GenBank/DDBJ databases">
        <title>Diverse halophilic archaea isolated from saline environments.</title>
        <authorList>
            <person name="Cui H.-L."/>
        </authorList>
    </citation>
    <scope>NUCLEOTIDE SEQUENCE</scope>
    <source>
        <strain evidence="2">WLHS1</strain>
    </source>
</reference>
<dbReference type="GeneID" id="73290904"/>
<keyword evidence="3" id="KW-1185">Reference proteome</keyword>
<name>A0A9E7N8U0_9EURY</name>
<dbReference type="Proteomes" id="UP001056855">
    <property type="component" value="Chromosome"/>
</dbReference>
<accession>A0A9E7N8U0</accession>
<evidence type="ECO:0000259" key="1">
    <source>
        <dbReference type="Pfam" id="PF18545"/>
    </source>
</evidence>
<dbReference type="Pfam" id="PF18545">
    <property type="entry name" value="HalOD1"/>
    <property type="match status" value="1"/>
</dbReference>
<protein>
    <recommendedName>
        <fullName evidence="1">Halobacterial output domain-containing protein</fullName>
    </recommendedName>
</protein>
<sequence>MTTDEEPLRDSSMAAPRDYLAKEANVTDRASVPTAQHVGDAESFPITALELLAEVLDEDVLEMSPLLADVIDPEILVRLRQTDSRSKQTFTFTYRDYTVTATNHGVVSVCQHPPDGSS</sequence>
<gene>
    <name evidence="2" type="ORF">NGM29_12620</name>
</gene>
<dbReference type="InterPro" id="IPR040624">
    <property type="entry name" value="HalOD1"/>
</dbReference>
<organism evidence="2 3">
    <name type="scientific">Natronosalvus rutilus</name>
    <dbReference type="NCBI Taxonomy" id="2953753"/>
    <lineage>
        <taxon>Archaea</taxon>
        <taxon>Methanobacteriati</taxon>
        <taxon>Methanobacteriota</taxon>
        <taxon>Stenosarchaea group</taxon>
        <taxon>Halobacteria</taxon>
        <taxon>Halobacteriales</taxon>
        <taxon>Natrialbaceae</taxon>
        <taxon>Natronosalvus</taxon>
    </lineage>
</organism>
<evidence type="ECO:0000313" key="3">
    <source>
        <dbReference type="Proteomes" id="UP001056855"/>
    </source>
</evidence>